<evidence type="ECO:0008006" key="5">
    <source>
        <dbReference type="Google" id="ProtNLM"/>
    </source>
</evidence>
<keyword evidence="2" id="KW-0812">Transmembrane</keyword>
<sequence>MGAGWTALLVAVVGVVGTLGASLLTQSRADRTKRMEMEAAAEQRREERDHAEALLQAERARNRAEESIALRRACYITLNTTARQYLTAQVDFMHALRNGTGIEAALEQLEARRTTLRESYAEAQMIVPLQVMAVAGAASRRLNAGYGRLKQIAASTPYNQEDLDTFETGVEQSWALLSEMRQQMRFDLGVDTEPASGTDL</sequence>
<dbReference type="EMBL" id="JBHSYM010000039">
    <property type="protein sequence ID" value="MFC7013813.1"/>
    <property type="molecule type" value="Genomic_DNA"/>
</dbReference>
<keyword evidence="2" id="KW-0472">Membrane</keyword>
<name>A0ABW2E5V9_9ACTN</name>
<evidence type="ECO:0000313" key="4">
    <source>
        <dbReference type="Proteomes" id="UP001596409"/>
    </source>
</evidence>
<reference evidence="4" key="1">
    <citation type="journal article" date="2019" name="Int. J. Syst. Evol. Microbiol.">
        <title>The Global Catalogue of Microorganisms (GCM) 10K type strain sequencing project: providing services to taxonomists for standard genome sequencing and annotation.</title>
        <authorList>
            <consortium name="The Broad Institute Genomics Platform"/>
            <consortium name="The Broad Institute Genome Sequencing Center for Infectious Disease"/>
            <person name="Wu L."/>
            <person name="Ma J."/>
        </authorList>
    </citation>
    <scope>NUCLEOTIDE SEQUENCE [LARGE SCALE GENOMIC DNA]</scope>
    <source>
        <strain evidence="4">JCM 4855</strain>
    </source>
</reference>
<dbReference type="Proteomes" id="UP001596409">
    <property type="component" value="Unassembled WGS sequence"/>
</dbReference>
<organism evidence="3 4">
    <name type="scientific">Streptomyces viridiviolaceus</name>
    <dbReference type="NCBI Taxonomy" id="68282"/>
    <lineage>
        <taxon>Bacteria</taxon>
        <taxon>Bacillati</taxon>
        <taxon>Actinomycetota</taxon>
        <taxon>Actinomycetes</taxon>
        <taxon>Kitasatosporales</taxon>
        <taxon>Streptomycetaceae</taxon>
        <taxon>Streptomyces</taxon>
    </lineage>
</organism>
<keyword evidence="1" id="KW-0175">Coiled coil</keyword>
<accession>A0ABW2E5V9</accession>
<keyword evidence="4" id="KW-1185">Reference proteome</keyword>
<dbReference type="RefSeq" id="WP_189880483.1">
    <property type="nucleotide sequence ID" value="NZ_BMWA01000043.1"/>
</dbReference>
<keyword evidence="2" id="KW-1133">Transmembrane helix</keyword>
<protein>
    <recommendedName>
        <fullName evidence="5">Secreted protein</fullName>
    </recommendedName>
</protein>
<feature type="transmembrane region" description="Helical" evidence="2">
    <location>
        <begin position="6"/>
        <end position="25"/>
    </location>
</feature>
<proteinExistence type="predicted"/>
<evidence type="ECO:0000313" key="3">
    <source>
        <dbReference type="EMBL" id="MFC7013813.1"/>
    </source>
</evidence>
<gene>
    <name evidence="3" type="ORF">ACFQMH_19205</name>
</gene>
<comment type="caution">
    <text evidence="3">The sequence shown here is derived from an EMBL/GenBank/DDBJ whole genome shotgun (WGS) entry which is preliminary data.</text>
</comment>
<evidence type="ECO:0000256" key="2">
    <source>
        <dbReference type="SAM" id="Phobius"/>
    </source>
</evidence>
<feature type="coiled-coil region" evidence="1">
    <location>
        <begin position="34"/>
        <end position="63"/>
    </location>
</feature>
<evidence type="ECO:0000256" key="1">
    <source>
        <dbReference type="SAM" id="Coils"/>
    </source>
</evidence>